<accession>A0AAW2TES3</accession>
<keyword evidence="3" id="KW-0808">Transferase</keyword>
<dbReference type="SMART" id="SM00220">
    <property type="entry name" value="S_TKc"/>
    <property type="match status" value="1"/>
</dbReference>
<keyword evidence="1" id="KW-1133">Transmembrane helix</keyword>
<name>A0AAW2TES3_SESRA</name>
<dbReference type="SUPFAM" id="SSF56112">
    <property type="entry name" value="Protein kinase-like (PK-like)"/>
    <property type="match status" value="1"/>
</dbReference>
<evidence type="ECO:0000313" key="3">
    <source>
        <dbReference type="EMBL" id="KAL0403047.1"/>
    </source>
</evidence>
<protein>
    <submittedName>
        <fullName evidence="3">Kinase-like protein TMKL1</fullName>
    </submittedName>
</protein>
<dbReference type="Gene3D" id="1.10.510.10">
    <property type="entry name" value="Transferase(Phosphotransferase) domain 1"/>
    <property type="match status" value="1"/>
</dbReference>
<dbReference type="PROSITE" id="PS50011">
    <property type="entry name" value="PROTEIN_KINASE_DOM"/>
    <property type="match status" value="1"/>
</dbReference>
<feature type="domain" description="Protein kinase" evidence="2">
    <location>
        <begin position="30"/>
        <end position="328"/>
    </location>
</feature>
<reference evidence="3" key="2">
    <citation type="journal article" date="2024" name="Plant">
        <title>Genomic evolution and insights into agronomic trait innovations of Sesamum species.</title>
        <authorList>
            <person name="Miao H."/>
            <person name="Wang L."/>
            <person name="Qu L."/>
            <person name="Liu H."/>
            <person name="Sun Y."/>
            <person name="Le M."/>
            <person name="Wang Q."/>
            <person name="Wei S."/>
            <person name="Zheng Y."/>
            <person name="Lin W."/>
            <person name="Duan Y."/>
            <person name="Cao H."/>
            <person name="Xiong S."/>
            <person name="Wang X."/>
            <person name="Wei L."/>
            <person name="Li C."/>
            <person name="Ma Q."/>
            <person name="Ju M."/>
            <person name="Zhao R."/>
            <person name="Li G."/>
            <person name="Mu C."/>
            <person name="Tian Q."/>
            <person name="Mei H."/>
            <person name="Zhang T."/>
            <person name="Gao T."/>
            <person name="Zhang H."/>
        </authorList>
    </citation>
    <scope>NUCLEOTIDE SEQUENCE</scope>
    <source>
        <strain evidence="3">G02</strain>
    </source>
</reference>
<dbReference type="InterPro" id="IPR052451">
    <property type="entry name" value="Ser/Thr_kinase-like"/>
</dbReference>
<keyword evidence="3" id="KW-0418">Kinase</keyword>
<keyword evidence="1" id="KW-0812">Transmembrane</keyword>
<dbReference type="PANTHER" id="PTHR48008">
    <property type="entry name" value="LEUCINE-RICH REPEAT RECEPTOR-LIKE PROTEIN KINASE IMK3-RELATED"/>
    <property type="match status" value="1"/>
</dbReference>
<keyword evidence="1" id="KW-0472">Membrane</keyword>
<dbReference type="InterPro" id="IPR011009">
    <property type="entry name" value="Kinase-like_dom_sf"/>
</dbReference>
<dbReference type="PANTHER" id="PTHR48008:SF13">
    <property type="entry name" value="PROTEIN KINASE SUPERFAMILY PROTEIN"/>
    <property type="match status" value="1"/>
</dbReference>
<dbReference type="Pfam" id="PF00069">
    <property type="entry name" value="Pkinase"/>
    <property type="match status" value="1"/>
</dbReference>
<dbReference type="AlphaFoldDB" id="A0AAW2TES3"/>
<dbReference type="InterPro" id="IPR000719">
    <property type="entry name" value="Prot_kinase_dom"/>
</dbReference>
<sequence length="328" mass="36910">MRHRHKLLLIIGLTSVTVLTILLFTIFCCRRRKAEHGSRDVESAFECKEGDGRVNTEDLIKFHGGEDLTVEEILDAPGEVIGKSSYGTLYRASLVNSDSLALLRFLRPTWPRGEKLMVHPFYGPANLAQFIKDGKVEVHKWPVIYRISVGIARGVRHLHTAFEKPIIHGNLKSKNIILDRHLSPYISDFGLNLLLNPTAGQQMLESSTSQGYKAPELMKMKDASKESDIYSLGVIFLELLTGKLAIDENSTPDQDFCLPSALRNAVLDDQMVDLYHPDILLGLSNDQRIVTEDRVLRFFQLAMACCSPTCLLRPDINQILKKLQEIGK</sequence>
<gene>
    <name evidence="3" type="ORF">Sradi_1945500</name>
</gene>
<feature type="transmembrane region" description="Helical" evidence="1">
    <location>
        <begin position="7"/>
        <end position="27"/>
    </location>
</feature>
<evidence type="ECO:0000256" key="1">
    <source>
        <dbReference type="SAM" id="Phobius"/>
    </source>
</evidence>
<reference evidence="3" key="1">
    <citation type="submission" date="2020-06" db="EMBL/GenBank/DDBJ databases">
        <authorList>
            <person name="Li T."/>
            <person name="Hu X."/>
            <person name="Zhang T."/>
            <person name="Song X."/>
            <person name="Zhang H."/>
            <person name="Dai N."/>
            <person name="Sheng W."/>
            <person name="Hou X."/>
            <person name="Wei L."/>
        </authorList>
    </citation>
    <scope>NUCLEOTIDE SEQUENCE</scope>
    <source>
        <strain evidence="3">G02</strain>
        <tissue evidence="3">Leaf</tissue>
    </source>
</reference>
<organism evidence="3">
    <name type="scientific">Sesamum radiatum</name>
    <name type="common">Black benniseed</name>
    <dbReference type="NCBI Taxonomy" id="300843"/>
    <lineage>
        <taxon>Eukaryota</taxon>
        <taxon>Viridiplantae</taxon>
        <taxon>Streptophyta</taxon>
        <taxon>Embryophyta</taxon>
        <taxon>Tracheophyta</taxon>
        <taxon>Spermatophyta</taxon>
        <taxon>Magnoliopsida</taxon>
        <taxon>eudicotyledons</taxon>
        <taxon>Gunneridae</taxon>
        <taxon>Pentapetalae</taxon>
        <taxon>asterids</taxon>
        <taxon>lamiids</taxon>
        <taxon>Lamiales</taxon>
        <taxon>Pedaliaceae</taxon>
        <taxon>Sesamum</taxon>
    </lineage>
</organism>
<proteinExistence type="predicted"/>
<comment type="caution">
    <text evidence="3">The sequence shown here is derived from an EMBL/GenBank/DDBJ whole genome shotgun (WGS) entry which is preliminary data.</text>
</comment>
<evidence type="ECO:0000259" key="2">
    <source>
        <dbReference type="PROSITE" id="PS50011"/>
    </source>
</evidence>
<dbReference type="EMBL" id="JACGWJ010000008">
    <property type="protein sequence ID" value="KAL0403047.1"/>
    <property type="molecule type" value="Genomic_DNA"/>
</dbReference>
<dbReference type="GO" id="GO:0005524">
    <property type="term" value="F:ATP binding"/>
    <property type="evidence" value="ECO:0007669"/>
    <property type="project" value="InterPro"/>
</dbReference>
<dbReference type="GO" id="GO:0004672">
    <property type="term" value="F:protein kinase activity"/>
    <property type="evidence" value="ECO:0007669"/>
    <property type="project" value="InterPro"/>
</dbReference>